<evidence type="ECO:0000313" key="2">
    <source>
        <dbReference type="EMBL" id="MPM37273.1"/>
    </source>
</evidence>
<feature type="region of interest" description="Disordered" evidence="1">
    <location>
        <begin position="186"/>
        <end position="225"/>
    </location>
</feature>
<gene>
    <name evidence="2" type="ORF">SDC9_83882</name>
</gene>
<dbReference type="EMBL" id="VSSQ01007887">
    <property type="protein sequence ID" value="MPM37273.1"/>
    <property type="molecule type" value="Genomic_DNA"/>
</dbReference>
<organism evidence="2">
    <name type="scientific">bioreactor metagenome</name>
    <dbReference type="NCBI Taxonomy" id="1076179"/>
    <lineage>
        <taxon>unclassified sequences</taxon>
        <taxon>metagenomes</taxon>
        <taxon>ecological metagenomes</taxon>
    </lineage>
</organism>
<sequence length="225" mass="24461">MAQNCFLTGVFFHLKNFGGDGQNQTEHAAHDAKHQDGNDNVIHSCSLLLPLSPDRQAREAHEGQSHQSRGDQGDGKAFKALGTVGKDVALTDAGKQHDRQQKAEASGNTVNHRLNEIKVALNVQQSHAQNGAVGGNQRQINAQCRIQGRHGLLQKHLDELHQGGNDENEHHSLHVQKVKLHQNVLVDDPRDGGGQTHDERHSDTHTHSGVQLLGNAKEGAAAEKL</sequence>
<feature type="region of interest" description="Disordered" evidence="1">
    <location>
        <begin position="56"/>
        <end position="78"/>
    </location>
</feature>
<reference evidence="2" key="1">
    <citation type="submission" date="2019-08" db="EMBL/GenBank/DDBJ databases">
        <authorList>
            <person name="Kucharzyk K."/>
            <person name="Murdoch R.W."/>
            <person name="Higgins S."/>
            <person name="Loffler F."/>
        </authorList>
    </citation>
    <scope>NUCLEOTIDE SEQUENCE</scope>
</reference>
<name>A0A644ZEZ0_9ZZZZ</name>
<feature type="compositionally biased region" description="Basic and acidic residues" evidence="1">
    <location>
        <begin position="56"/>
        <end position="77"/>
    </location>
</feature>
<dbReference type="AlphaFoldDB" id="A0A644ZEZ0"/>
<accession>A0A644ZEZ0</accession>
<evidence type="ECO:0000256" key="1">
    <source>
        <dbReference type="SAM" id="MobiDB-lite"/>
    </source>
</evidence>
<comment type="caution">
    <text evidence="2">The sequence shown here is derived from an EMBL/GenBank/DDBJ whole genome shotgun (WGS) entry which is preliminary data.</text>
</comment>
<protein>
    <submittedName>
        <fullName evidence="2">Uncharacterized protein</fullName>
    </submittedName>
</protein>
<feature type="compositionally biased region" description="Basic and acidic residues" evidence="1">
    <location>
        <begin position="187"/>
        <end position="206"/>
    </location>
</feature>
<proteinExistence type="predicted"/>